<evidence type="ECO:0000256" key="9">
    <source>
        <dbReference type="HAMAP-Rule" id="MF_01852"/>
    </source>
</evidence>
<sequence>MSLNKPYNWWHLHQAARALHKGGVIAYPTEAVWGLGCDPFNEAAVTRLLNIKRRPVHKGLVLIAGCFAQIDFLLDDLNSEEYERVTANWPGPYTWILPDRKSRIPAWIKGKHSAVAVRVSNHLSVKGLTEEFGSYLVSTSANPSSCLPARDMLKVKTYFGCNLDYVLPGELGGLAQPTQIRDLHSDQIVRA</sequence>
<dbReference type="AlphaFoldDB" id="A0A2G6JAH1"/>
<comment type="catalytic activity">
    <reaction evidence="8 9">
        <text>L-threonine + hydrogencarbonate + ATP = L-threonylcarbamoyladenylate + diphosphate + H2O</text>
        <dbReference type="Rhea" id="RHEA:36407"/>
        <dbReference type="ChEBI" id="CHEBI:15377"/>
        <dbReference type="ChEBI" id="CHEBI:17544"/>
        <dbReference type="ChEBI" id="CHEBI:30616"/>
        <dbReference type="ChEBI" id="CHEBI:33019"/>
        <dbReference type="ChEBI" id="CHEBI:57926"/>
        <dbReference type="ChEBI" id="CHEBI:73682"/>
        <dbReference type="EC" id="2.7.7.87"/>
    </reaction>
</comment>
<dbReference type="EC" id="2.7.7.87" evidence="9"/>
<evidence type="ECO:0000256" key="4">
    <source>
        <dbReference type="ARBA" id="ARBA00022694"/>
    </source>
</evidence>
<keyword evidence="5 9" id="KW-0548">Nucleotidyltransferase</keyword>
<evidence type="ECO:0000313" key="11">
    <source>
        <dbReference type="EMBL" id="PIE20425.1"/>
    </source>
</evidence>
<protein>
    <recommendedName>
        <fullName evidence="9">Threonylcarbamoyl-AMP synthase</fullName>
        <shortName evidence="9">TC-AMP synthase</shortName>
        <ecNumber evidence="9">2.7.7.87</ecNumber>
    </recommendedName>
    <alternativeName>
        <fullName evidence="9">L-threonylcarbamoyladenylate synthase</fullName>
    </alternativeName>
    <alternativeName>
        <fullName evidence="9">t(6)A37 threonylcarbamoyladenosine biosynthesis protein TsaC</fullName>
    </alternativeName>
    <alternativeName>
        <fullName evidence="9">tRNA threonylcarbamoyladenosine biosynthesis protein TsaC</fullName>
    </alternativeName>
</protein>
<evidence type="ECO:0000259" key="10">
    <source>
        <dbReference type="PROSITE" id="PS51163"/>
    </source>
</evidence>
<dbReference type="SUPFAM" id="SSF55821">
    <property type="entry name" value="YrdC/RibB"/>
    <property type="match status" value="1"/>
</dbReference>
<evidence type="ECO:0000256" key="2">
    <source>
        <dbReference type="ARBA" id="ARBA00022490"/>
    </source>
</evidence>
<proteinExistence type="inferred from homology"/>
<name>A0A2G6JAH1_NEPCE</name>
<keyword evidence="4 9" id="KW-0819">tRNA processing</keyword>
<feature type="domain" description="YrdC-like" evidence="10">
    <location>
        <begin position="9"/>
        <end position="191"/>
    </location>
</feature>
<dbReference type="GO" id="GO:0000049">
    <property type="term" value="F:tRNA binding"/>
    <property type="evidence" value="ECO:0007669"/>
    <property type="project" value="TreeGrafter"/>
</dbReference>
<dbReference type="GO" id="GO:0061710">
    <property type="term" value="F:L-threonylcarbamoyladenylate synthase"/>
    <property type="evidence" value="ECO:0007669"/>
    <property type="project" value="UniProtKB-EC"/>
</dbReference>
<dbReference type="PANTHER" id="PTHR17490">
    <property type="entry name" value="SUA5"/>
    <property type="match status" value="1"/>
</dbReference>
<dbReference type="Proteomes" id="UP000242733">
    <property type="component" value="Unassembled WGS sequence"/>
</dbReference>
<dbReference type="EMBL" id="PDSG01000007">
    <property type="protein sequence ID" value="PIE20425.1"/>
    <property type="molecule type" value="Genomic_DNA"/>
</dbReference>
<keyword evidence="6 9" id="KW-0547">Nucleotide-binding</keyword>
<comment type="subcellular location">
    <subcellularLocation>
        <location evidence="1 9">Cytoplasm</location>
    </subcellularLocation>
</comment>
<evidence type="ECO:0000256" key="6">
    <source>
        <dbReference type="ARBA" id="ARBA00022741"/>
    </source>
</evidence>
<dbReference type="PROSITE" id="PS51163">
    <property type="entry name" value="YRDC"/>
    <property type="match status" value="1"/>
</dbReference>
<dbReference type="PANTHER" id="PTHR17490:SF18">
    <property type="entry name" value="THREONYLCARBAMOYL-AMP SYNTHASE"/>
    <property type="match status" value="1"/>
</dbReference>
<dbReference type="Pfam" id="PF01300">
    <property type="entry name" value="Sua5_yciO_yrdC"/>
    <property type="match status" value="1"/>
</dbReference>
<keyword evidence="3 9" id="KW-0808">Transferase</keyword>
<comment type="caution">
    <text evidence="11">The sequence shown here is derived from an EMBL/GenBank/DDBJ whole genome shotgun (WGS) entry which is preliminary data.</text>
</comment>
<evidence type="ECO:0000256" key="7">
    <source>
        <dbReference type="ARBA" id="ARBA00022840"/>
    </source>
</evidence>
<dbReference type="InterPro" id="IPR050156">
    <property type="entry name" value="TC-AMP_synthase_SUA5"/>
</dbReference>
<evidence type="ECO:0000256" key="1">
    <source>
        <dbReference type="ARBA" id="ARBA00004496"/>
    </source>
</evidence>
<dbReference type="InterPro" id="IPR006070">
    <property type="entry name" value="Sua5-like_dom"/>
</dbReference>
<accession>A0A2G6JAH1</accession>
<dbReference type="HAMAP" id="MF_01852">
    <property type="entry name" value="TsaC"/>
    <property type="match status" value="1"/>
</dbReference>
<keyword evidence="7 9" id="KW-0067">ATP-binding</keyword>
<comment type="function">
    <text evidence="9">Required for the formation of a threonylcarbamoyl group on adenosine at position 37 (t(6)A37) in tRNAs that read codons beginning with adenine. Catalyzes the conversion of L-threonine, HCO(3)(-)/CO(2) and ATP to give threonylcarbamoyl-AMP (TC-AMP) as the acyladenylate intermediate, with the release of diphosphate.</text>
</comment>
<gene>
    <name evidence="9" type="primary">tsaC</name>
    <name evidence="11" type="ORF">CSA61_02050</name>
</gene>
<reference evidence="11 12" key="1">
    <citation type="submission" date="2017-10" db="EMBL/GenBank/DDBJ databases">
        <title>Novel microbial diversity and functional potential in the marine mammal oral microbiome.</title>
        <authorList>
            <person name="Dudek N.K."/>
            <person name="Sun C.L."/>
            <person name="Burstein D."/>
            <person name="Kantor R.S."/>
            <person name="Aliaga Goltsman D.S."/>
            <person name="Bik E.M."/>
            <person name="Thomas B.C."/>
            <person name="Banfield J.F."/>
            <person name="Relman D.A."/>
        </authorList>
    </citation>
    <scope>NUCLEOTIDE SEQUENCE [LARGE SCALE GENOMIC DNA]</scope>
    <source>
        <strain evidence="11">DOLJORAL78_49_30</strain>
    </source>
</reference>
<dbReference type="Gene3D" id="3.90.870.10">
    <property type="entry name" value="DHBP synthase"/>
    <property type="match status" value="1"/>
</dbReference>
<keyword evidence="2 9" id="KW-0963">Cytoplasm</keyword>
<evidence type="ECO:0000256" key="8">
    <source>
        <dbReference type="ARBA" id="ARBA00048366"/>
    </source>
</evidence>
<dbReference type="GO" id="GO:0006450">
    <property type="term" value="P:regulation of translational fidelity"/>
    <property type="evidence" value="ECO:0007669"/>
    <property type="project" value="TreeGrafter"/>
</dbReference>
<dbReference type="GO" id="GO:0002949">
    <property type="term" value="P:tRNA threonylcarbamoyladenosine modification"/>
    <property type="evidence" value="ECO:0007669"/>
    <property type="project" value="UniProtKB-UniRule"/>
</dbReference>
<evidence type="ECO:0000256" key="5">
    <source>
        <dbReference type="ARBA" id="ARBA00022695"/>
    </source>
</evidence>
<dbReference type="GO" id="GO:0003725">
    <property type="term" value="F:double-stranded RNA binding"/>
    <property type="evidence" value="ECO:0007669"/>
    <property type="project" value="InterPro"/>
</dbReference>
<organism evidence="11 12">
    <name type="scientific">Neptuniibacter caesariensis</name>
    <dbReference type="NCBI Taxonomy" id="207954"/>
    <lineage>
        <taxon>Bacteria</taxon>
        <taxon>Pseudomonadati</taxon>
        <taxon>Pseudomonadota</taxon>
        <taxon>Gammaproteobacteria</taxon>
        <taxon>Oceanospirillales</taxon>
        <taxon>Oceanospirillaceae</taxon>
        <taxon>Neptuniibacter</taxon>
    </lineage>
</organism>
<evidence type="ECO:0000313" key="12">
    <source>
        <dbReference type="Proteomes" id="UP000242733"/>
    </source>
</evidence>
<dbReference type="InterPro" id="IPR023535">
    <property type="entry name" value="TC-AMP_synthase"/>
</dbReference>
<dbReference type="GO" id="GO:0005524">
    <property type="term" value="F:ATP binding"/>
    <property type="evidence" value="ECO:0007669"/>
    <property type="project" value="UniProtKB-UniRule"/>
</dbReference>
<dbReference type="GO" id="GO:0005737">
    <property type="term" value="C:cytoplasm"/>
    <property type="evidence" value="ECO:0007669"/>
    <property type="project" value="UniProtKB-SubCell"/>
</dbReference>
<comment type="similarity">
    <text evidence="9">Belongs to the SUA5 family. TsaC subfamily.</text>
</comment>
<evidence type="ECO:0000256" key="3">
    <source>
        <dbReference type="ARBA" id="ARBA00022679"/>
    </source>
</evidence>
<dbReference type="InterPro" id="IPR017945">
    <property type="entry name" value="DHBP_synth_RibB-like_a/b_dom"/>
</dbReference>